<accession>B9XSZ9</accession>
<protein>
    <submittedName>
        <fullName evidence="1">Uncharacterized protein</fullName>
    </submittedName>
</protein>
<dbReference type="Proteomes" id="UP000003688">
    <property type="component" value="Unassembled WGS sequence"/>
</dbReference>
<dbReference type="AlphaFoldDB" id="B9XSZ9"/>
<name>B9XSZ9_PEDPL</name>
<dbReference type="STRING" id="320771.Cflav_PD0080"/>
<evidence type="ECO:0000313" key="1">
    <source>
        <dbReference type="EMBL" id="EEF57034.1"/>
    </source>
</evidence>
<dbReference type="EMBL" id="ABOX02000091">
    <property type="protein sequence ID" value="EEF57034.1"/>
    <property type="molecule type" value="Genomic_DNA"/>
</dbReference>
<organism evidence="1 2">
    <name type="scientific">Pedosphaera parvula (strain Ellin514)</name>
    <dbReference type="NCBI Taxonomy" id="320771"/>
    <lineage>
        <taxon>Bacteria</taxon>
        <taxon>Pseudomonadati</taxon>
        <taxon>Verrucomicrobiota</taxon>
        <taxon>Pedosphaerae</taxon>
        <taxon>Pedosphaerales</taxon>
        <taxon>Pedosphaeraceae</taxon>
        <taxon>Pedosphaera</taxon>
    </lineage>
</organism>
<keyword evidence="2" id="KW-1185">Reference proteome</keyword>
<sequence length="52" mass="5702">MHQDFTVVTNCEQNYPWGACLFGASHGYQNNQGFTKASPAGLFKVTQCFGIS</sequence>
<proteinExistence type="predicted"/>
<gene>
    <name evidence="1" type="ORF">Cflav_PD0080</name>
</gene>
<evidence type="ECO:0000313" key="2">
    <source>
        <dbReference type="Proteomes" id="UP000003688"/>
    </source>
</evidence>
<reference evidence="1 2" key="1">
    <citation type="journal article" date="2011" name="J. Bacteriol.">
        <title>Genome sequence of 'Pedosphaera parvula' Ellin514, an aerobic Verrucomicrobial isolate from pasture soil.</title>
        <authorList>
            <person name="Kant R."/>
            <person name="van Passel M.W."/>
            <person name="Sangwan P."/>
            <person name="Palva A."/>
            <person name="Lucas S."/>
            <person name="Copeland A."/>
            <person name="Lapidus A."/>
            <person name="Glavina Del Rio T."/>
            <person name="Dalin E."/>
            <person name="Tice H."/>
            <person name="Bruce D."/>
            <person name="Goodwin L."/>
            <person name="Pitluck S."/>
            <person name="Chertkov O."/>
            <person name="Larimer F.W."/>
            <person name="Land M.L."/>
            <person name="Hauser L."/>
            <person name="Brettin T.S."/>
            <person name="Detter J.C."/>
            <person name="Han S."/>
            <person name="de Vos W.M."/>
            <person name="Janssen P.H."/>
            <person name="Smidt H."/>
        </authorList>
    </citation>
    <scope>NUCLEOTIDE SEQUENCE [LARGE SCALE GENOMIC DNA]</scope>
    <source>
        <strain evidence="1 2">Ellin514</strain>
    </source>
</reference>
<comment type="caution">
    <text evidence="1">The sequence shown here is derived from an EMBL/GenBank/DDBJ whole genome shotgun (WGS) entry which is preliminary data.</text>
</comment>